<accession>A0A9Q0L029</accession>
<organism evidence="1 2">
    <name type="scientific">Protea cynaroides</name>
    <dbReference type="NCBI Taxonomy" id="273540"/>
    <lineage>
        <taxon>Eukaryota</taxon>
        <taxon>Viridiplantae</taxon>
        <taxon>Streptophyta</taxon>
        <taxon>Embryophyta</taxon>
        <taxon>Tracheophyta</taxon>
        <taxon>Spermatophyta</taxon>
        <taxon>Magnoliopsida</taxon>
        <taxon>Proteales</taxon>
        <taxon>Proteaceae</taxon>
        <taxon>Protea</taxon>
    </lineage>
</organism>
<keyword evidence="2" id="KW-1185">Reference proteome</keyword>
<sequence length="141" mass="16381">MRDTVGFILTFSSVFSTIKFSKTKSYQHENQKSAKCKEREKIRSRDLLKRANTWRMGTRTVRSFLKISSRSISSLEEQYQMGVFSKAEEVGSLSADRLETMGALHFMGYWNFDLETTEDDGAFDIFDFLSLEGEEWEKRTG</sequence>
<dbReference type="Proteomes" id="UP001141806">
    <property type="component" value="Unassembled WGS sequence"/>
</dbReference>
<gene>
    <name evidence="1" type="ORF">NE237_010606</name>
</gene>
<dbReference type="EMBL" id="JAMYWD010000002">
    <property type="protein sequence ID" value="KAJ4979826.1"/>
    <property type="molecule type" value="Genomic_DNA"/>
</dbReference>
<name>A0A9Q0L029_9MAGN</name>
<evidence type="ECO:0000313" key="2">
    <source>
        <dbReference type="Proteomes" id="UP001141806"/>
    </source>
</evidence>
<comment type="caution">
    <text evidence="1">The sequence shown here is derived from an EMBL/GenBank/DDBJ whole genome shotgun (WGS) entry which is preliminary data.</text>
</comment>
<reference evidence="1" key="1">
    <citation type="journal article" date="2023" name="Plant J.">
        <title>The genome of the king protea, Protea cynaroides.</title>
        <authorList>
            <person name="Chang J."/>
            <person name="Duong T.A."/>
            <person name="Schoeman C."/>
            <person name="Ma X."/>
            <person name="Roodt D."/>
            <person name="Barker N."/>
            <person name="Li Z."/>
            <person name="Van de Peer Y."/>
            <person name="Mizrachi E."/>
        </authorList>
    </citation>
    <scope>NUCLEOTIDE SEQUENCE</scope>
    <source>
        <tissue evidence="1">Young leaves</tissue>
    </source>
</reference>
<dbReference type="AlphaFoldDB" id="A0A9Q0L029"/>
<proteinExistence type="predicted"/>
<protein>
    <submittedName>
        <fullName evidence="1">Uncharacterized protein</fullName>
    </submittedName>
</protein>
<evidence type="ECO:0000313" key="1">
    <source>
        <dbReference type="EMBL" id="KAJ4979826.1"/>
    </source>
</evidence>